<evidence type="ECO:0008006" key="3">
    <source>
        <dbReference type="Google" id="ProtNLM"/>
    </source>
</evidence>
<dbReference type="Pfam" id="PF04237">
    <property type="entry name" value="YjbR"/>
    <property type="match status" value="1"/>
</dbReference>
<dbReference type="OrthoDB" id="7950977at2"/>
<evidence type="ECO:0000313" key="1">
    <source>
        <dbReference type="EMBL" id="PZG17372.1"/>
    </source>
</evidence>
<protein>
    <recommendedName>
        <fullName evidence="3">MmcQ/YjbR family DNA-binding protein</fullName>
    </recommendedName>
</protein>
<dbReference type="RefSeq" id="WP_111180180.1">
    <property type="nucleotide sequence ID" value="NZ_POUD01000068.1"/>
</dbReference>
<keyword evidence="2" id="KW-1185">Reference proteome</keyword>
<dbReference type="Proteomes" id="UP000249304">
    <property type="component" value="Unassembled WGS sequence"/>
</dbReference>
<name>A0A2W2E084_9ACTN</name>
<dbReference type="InterPro" id="IPR058532">
    <property type="entry name" value="YjbR/MT2646/Rv2570-like"/>
</dbReference>
<proteinExistence type="predicted"/>
<dbReference type="SUPFAM" id="SSF142906">
    <property type="entry name" value="YjbR-like"/>
    <property type="match status" value="1"/>
</dbReference>
<dbReference type="AlphaFoldDB" id="A0A2W2E084"/>
<comment type="caution">
    <text evidence="1">The sequence shown here is derived from an EMBL/GenBank/DDBJ whole genome shotgun (WGS) entry which is preliminary data.</text>
</comment>
<gene>
    <name evidence="1" type="ORF">C1J01_18250</name>
</gene>
<reference evidence="1 2" key="1">
    <citation type="submission" date="2018-01" db="EMBL/GenBank/DDBJ databases">
        <title>Draft genome sequence of Nonomuraea sp. KC333.</title>
        <authorList>
            <person name="Sahin N."/>
            <person name="Saygin H."/>
            <person name="Ay H."/>
        </authorList>
    </citation>
    <scope>NUCLEOTIDE SEQUENCE [LARGE SCALE GENOMIC DNA]</scope>
    <source>
        <strain evidence="1 2">KC333</strain>
    </source>
</reference>
<accession>A0A2W2E084</accession>
<organism evidence="1 2">
    <name type="scientific">Nonomuraea aridisoli</name>
    <dbReference type="NCBI Taxonomy" id="2070368"/>
    <lineage>
        <taxon>Bacteria</taxon>
        <taxon>Bacillati</taxon>
        <taxon>Actinomycetota</taxon>
        <taxon>Actinomycetes</taxon>
        <taxon>Streptosporangiales</taxon>
        <taxon>Streptosporangiaceae</taxon>
        <taxon>Nonomuraea</taxon>
    </lineage>
</organism>
<dbReference type="EMBL" id="POUD01000068">
    <property type="protein sequence ID" value="PZG17372.1"/>
    <property type="molecule type" value="Genomic_DNA"/>
</dbReference>
<sequence length="110" mass="12386">MITPDDVRRLALALPETTQGTHFRNIAFKVRGRSFAGLEGDTHVTLSLGEEEVRAAVADETGIEEIRRSDRPIGIRVDLGAIAPDRFARLIELSWRHAAPKRLVTEYEHR</sequence>
<dbReference type="Gene3D" id="3.90.1150.30">
    <property type="match status" value="1"/>
</dbReference>
<dbReference type="InterPro" id="IPR038056">
    <property type="entry name" value="YjbR-like_sf"/>
</dbReference>
<evidence type="ECO:0000313" key="2">
    <source>
        <dbReference type="Proteomes" id="UP000249304"/>
    </source>
</evidence>